<keyword evidence="1" id="KW-1133">Transmembrane helix</keyword>
<sequence length="259" mass="29758">MHIFCEQPGSRRCPLLIVFSISLFGHALVHRIFSSVARDFAFSQHWVRSFSIMNLVVICFLTVAASTPTLLWLFIGILLITLKFFPAILRFFLIRRLRSALIPLLDCMILGLQTGKSFRASFLSAVESQSGWVRVQMFEVLHSLQFTESGIAVKSALLADFLSEMRTIDQSQTRCVEQVKALRRHYKMLEDFRRRSGQASQQIKMQAIIVTALYLALFVFVIMQFGFEKHRNLLFGSGLVFIAGLVFIFYVGRRMKWTV</sequence>
<dbReference type="STRING" id="264462.Bd3799"/>
<organism evidence="2 3">
    <name type="scientific">Bdellovibrio bacteriovorus (strain ATCC 15356 / DSM 50701 / NCIMB 9529 / HD100)</name>
    <dbReference type="NCBI Taxonomy" id="264462"/>
    <lineage>
        <taxon>Bacteria</taxon>
        <taxon>Pseudomonadati</taxon>
        <taxon>Bdellovibrionota</taxon>
        <taxon>Bdellovibrionia</taxon>
        <taxon>Bdellovibrionales</taxon>
        <taxon>Pseudobdellovibrionaceae</taxon>
        <taxon>Bdellovibrio</taxon>
    </lineage>
</organism>
<name>Q6MGX0_BDEBA</name>
<keyword evidence="1" id="KW-0812">Transmembrane</keyword>
<feature type="transmembrane region" description="Helical" evidence="1">
    <location>
        <begin position="45"/>
        <end position="65"/>
    </location>
</feature>
<dbReference type="HOGENOM" id="CLU_1131850_0_0_7"/>
<feature type="transmembrane region" description="Helical" evidence="1">
    <location>
        <begin position="233"/>
        <end position="252"/>
    </location>
</feature>
<feature type="transmembrane region" description="Helical" evidence="1">
    <location>
        <begin position="203"/>
        <end position="227"/>
    </location>
</feature>
<proteinExistence type="predicted"/>
<keyword evidence="1" id="KW-0472">Membrane</keyword>
<dbReference type="Proteomes" id="UP000008080">
    <property type="component" value="Chromosome"/>
</dbReference>
<dbReference type="EMBL" id="BX842656">
    <property type="protein sequence ID" value="CAE81159.1"/>
    <property type="molecule type" value="Genomic_DNA"/>
</dbReference>
<reference evidence="2 3" key="1">
    <citation type="journal article" date="2004" name="Science">
        <title>A predator unmasked: life cycle of Bdellovibrio bacteriovorus from a genomic perspective.</title>
        <authorList>
            <person name="Rendulic S."/>
            <person name="Jagtap P."/>
            <person name="Rosinus A."/>
            <person name="Eppinger M."/>
            <person name="Baar C."/>
            <person name="Lanz C."/>
            <person name="Keller H."/>
            <person name="Lambert C."/>
            <person name="Evans K.J."/>
            <person name="Goesmann A."/>
            <person name="Meyer F."/>
            <person name="Sockett R.E."/>
            <person name="Schuster S.C."/>
        </authorList>
    </citation>
    <scope>NUCLEOTIDE SEQUENCE [LARGE SCALE GENOMIC DNA]</scope>
    <source>
        <strain evidence="3">ATCC 15356 / DSM 50701 / NCIMB 9529 / HD100</strain>
    </source>
</reference>
<feature type="transmembrane region" description="Helical" evidence="1">
    <location>
        <begin position="71"/>
        <end position="93"/>
    </location>
</feature>
<evidence type="ECO:0008006" key="4">
    <source>
        <dbReference type="Google" id="ProtNLM"/>
    </source>
</evidence>
<accession>Q6MGX0</accession>
<dbReference type="KEGG" id="bba:Bd3799"/>
<protein>
    <recommendedName>
        <fullName evidence="4">Type II secretion system protein GspF domain-containing protein</fullName>
    </recommendedName>
</protein>
<feature type="transmembrane region" description="Helical" evidence="1">
    <location>
        <begin position="15"/>
        <end position="33"/>
    </location>
</feature>
<keyword evidence="3" id="KW-1185">Reference proteome</keyword>
<evidence type="ECO:0000313" key="2">
    <source>
        <dbReference type="EMBL" id="CAE81159.1"/>
    </source>
</evidence>
<dbReference type="eggNOG" id="ENOG5030MQW">
    <property type="taxonomic scope" value="Bacteria"/>
</dbReference>
<gene>
    <name evidence="2" type="ordered locus">Bd3799</name>
</gene>
<dbReference type="AlphaFoldDB" id="Q6MGX0"/>
<evidence type="ECO:0000313" key="3">
    <source>
        <dbReference type="Proteomes" id="UP000008080"/>
    </source>
</evidence>
<evidence type="ECO:0000256" key="1">
    <source>
        <dbReference type="SAM" id="Phobius"/>
    </source>
</evidence>